<dbReference type="RefSeq" id="WP_069206275.1">
    <property type="nucleotide sequence ID" value="NZ_CP014168.1"/>
</dbReference>
<dbReference type="AlphaFoldDB" id="A0A1B3ZE84"/>
<protein>
    <submittedName>
        <fullName evidence="1">Uncharacterized protein</fullName>
    </submittedName>
</protein>
<proteinExistence type="predicted"/>
<organism evidence="1 2">
    <name type="scientific">Sphingomonas panacis</name>
    <dbReference type="NCBI Taxonomy" id="1560345"/>
    <lineage>
        <taxon>Bacteria</taxon>
        <taxon>Pseudomonadati</taxon>
        <taxon>Pseudomonadota</taxon>
        <taxon>Alphaproteobacteria</taxon>
        <taxon>Sphingomonadales</taxon>
        <taxon>Sphingomonadaceae</taxon>
        <taxon>Sphingomonas</taxon>
    </lineage>
</organism>
<accession>A0A1B3ZE84</accession>
<dbReference type="STRING" id="1560345.AWL63_19140"/>
<evidence type="ECO:0000313" key="1">
    <source>
        <dbReference type="EMBL" id="AOH85746.1"/>
    </source>
</evidence>
<dbReference type="EMBL" id="CP014168">
    <property type="protein sequence ID" value="AOH85746.1"/>
    <property type="molecule type" value="Genomic_DNA"/>
</dbReference>
<evidence type="ECO:0000313" key="2">
    <source>
        <dbReference type="Proteomes" id="UP000094256"/>
    </source>
</evidence>
<reference evidence="1 2" key="1">
    <citation type="submission" date="2016-01" db="EMBL/GenBank/DDBJ databases">
        <title>Complete genome and mega plasmid sequence of Sphingomonas panacis DCY99 elicits systemic resistance in rice to Xanthomonas oryzae.</title>
        <authorList>
            <person name="Kim Y.J."/>
            <person name="Yang D.C."/>
            <person name="Sing P."/>
        </authorList>
    </citation>
    <scope>NUCLEOTIDE SEQUENCE [LARGE SCALE GENOMIC DNA]</scope>
    <source>
        <strain evidence="1 2">DCY99</strain>
    </source>
</reference>
<gene>
    <name evidence="1" type="ORF">AWL63_19140</name>
</gene>
<dbReference type="Proteomes" id="UP000094256">
    <property type="component" value="Chromosome"/>
</dbReference>
<keyword evidence="2" id="KW-1185">Reference proteome</keyword>
<sequence length="148" mass="15758">MSNSAFVSADRIEIFNGTPTSALAYLIPGFGGDGFLLAGEWMVYLSGEKIGSAFTCEPKEVSGVGVSGLRLEVDLGSATIDAAEALDIQLRGGRFGLIAKNERSYGVTTVVVPLAATGNTAVIGEVRFRRWRLMLDGKLDPIVAFERK</sequence>
<dbReference type="KEGG" id="span:AWL63_19140"/>
<name>A0A1B3ZE84_9SPHN</name>